<feature type="transmembrane region" description="Helical" evidence="2">
    <location>
        <begin position="6"/>
        <end position="29"/>
    </location>
</feature>
<evidence type="ECO:0000313" key="4">
    <source>
        <dbReference type="EMBL" id="KAA1260887.1"/>
    </source>
</evidence>
<evidence type="ECO:0000259" key="3">
    <source>
        <dbReference type="Pfam" id="PF01578"/>
    </source>
</evidence>
<dbReference type="Pfam" id="PF01578">
    <property type="entry name" value="Cytochrom_C_asm"/>
    <property type="match status" value="1"/>
</dbReference>
<keyword evidence="2" id="KW-0812">Transmembrane</keyword>
<evidence type="ECO:0000256" key="1">
    <source>
        <dbReference type="SAM" id="MobiDB-lite"/>
    </source>
</evidence>
<sequence>MKELVLSILGNITITCFFTSYLVVLLLELLRLIGRVPGRGLMVIVMMVIGLFTHGCYLILRASQETAQIGGSGDVGLFATWTDWSLLLALGLAVCFFVYYLQRPDTVVSFFFLPAVMAMIAVGLMVRDQPPFSRSEATEVWRSIHGLAMMAGSMAVLVGFLAGIMYLIQSRRLKNHRAGSGLRLPTLETLGRVNRRSLVFSTVSVGIGVIAGVIMNVNRWGQIGWTDGGVLLSSLLLGWLIAATLLEHLYAPAKQGRKAVYLSLASLGFFVLAMWGVLSTQHGQSPKPDQQDASTAEQAQVGRSGGREGAVNENPFTLSPVPGLRARPLPKGEVNHNQSVLWASKTACPLRLAGGKFSAMQFDRQDTQS</sequence>
<feature type="transmembrane region" description="Helical" evidence="2">
    <location>
        <begin position="107"/>
        <end position="126"/>
    </location>
</feature>
<keyword evidence="5" id="KW-1185">Reference proteome</keyword>
<proteinExistence type="predicted"/>
<organism evidence="4 5">
    <name type="scientific">Rubripirellula obstinata</name>
    <dbReference type="NCBI Taxonomy" id="406547"/>
    <lineage>
        <taxon>Bacteria</taxon>
        <taxon>Pseudomonadati</taxon>
        <taxon>Planctomycetota</taxon>
        <taxon>Planctomycetia</taxon>
        <taxon>Pirellulales</taxon>
        <taxon>Pirellulaceae</taxon>
        <taxon>Rubripirellula</taxon>
    </lineage>
</organism>
<name>A0A5B1CI49_9BACT</name>
<comment type="caution">
    <text evidence="4">The sequence shown here is derived from an EMBL/GenBank/DDBJ whole genome shotgun (WGS) entry which is preliminary data.</text>
</comment>
<feature type="transmembrane region" description="Helical" evidence="2">
    <location>
        <begin position="229"/>
        <end position="247"/>
    </location>
</feature>
<feature type="transmembrane region" description="Helical" evidence="2">
    <location>
        <begin position="146"/>
        <end position="168"/>
    </location>
</feature>
<feature type="transmembrane region" description="Helical" evidence="2">
    <location>
        <begin position="80"/>
        <end position="100"/>
    </location>
</feature>
<feature type="transmembrane region" description="Helical" evidence="2">
    <location>
        <begin position="41"/>
        <end position="60"/>
    </location>
</feature>
<feature type="domain" description="Cytochrome c assembly protein" evidence="3">
    <location>
        <begin position="85"/>
        <end position="281"/>
    </location>
</feature>
<reference evidence="4 5" key="1">
    <citation type="submission" date="2019-08" db="EMBL/GenBank/DDBJ databases">
        <title>Deep-cultivation of Planctomycetes and their phenomic and genomic characterization uncovers novel biology.</title>
        <authorList>
            <person name="Wiegand S."/>
            <person name="Jogler M."/>
            <person name="Boedeker C."/>
            <person name="Pinto D."/>
            <person name="Vollmers J."/>
            <person name="Rivas-Marin E."/>
            <person name="Kohn T."/>
            <person name="Peeters S.H."/>
            <person name="Heuer A."/>
            <person name="Rast P."/>
            <person name="Oberbeckmann S."/>
            <person name="Bunk B."/>
            <person name="Jeske O."/>
            <person name="Meyerdierks A."/>
            <person name="Storesund J.E."/>
            <person name="Kallscheuer N."/>
            <person name="Luecker S."/>
            <person name="Lage O.M."/>
            <person name="Pohl T."/>
            <person name="Merkel B.J."/>
            <person name="Hornburger P."/>
            <person name="Mueller R.-W."/>
            <person name="Bruemmer F."/>
            <person name="Labrenz M."/>
            <person name="Spormann A.M."/>
            <person name="Op Den Camp H."/>
            <person name="Overmann J."/>
            <person name="Amann R."/>
            <person name="Jetten M.S.M."/>
            <person name="Mascher T."/>
            <person name="Medema M.H."/>
            <person name="Devos D.P."/>
            <person name="Kaster A.-K."/>
            <person name="Ovreas L."/>
            <person name="Rohde M."/>
            <person name="Galperin M.Y."/>
            <person name="Jogler C."/>
        </authorList>
    </citation>
    <scope>NUCLEOTIDE SEQUENCE [LARGE SCALE GENOMIC DNA]</scope>
    <source>
        <strain evidence="4 5">LF1</strain>
    </source>
</reference>
<accession>A0A5B1CI49</accession>
<keyword evidence="2" id="KW-0472">Membrane</keyword>
<dbReference type="GO" id="GO:0020037">
    <property type="term" value="F:heme binding"/>
    <property type="evidence" value="ECO:0007669"/>
    <property type="project" value="InterPro"/>
</dbReference>
<feature type="transmembrane region" description="Helical" evidence="2">
    <location>
        <begin position="198"/>
        <end position="217"/>
    </location>
</feature>
<dbReference type="GO" id="GO:0017004">
    <property type="term" value="P:cytochrome complex assembly"/>
    <property type="evidence" value="ECO:0007669"/>
    <property type="project" value="InterPro"/>
</dbReference>
<gene>
    <name evidence="4" type="ORF">LF1_34290</name>
</gene>
<feature type="transmembrane region" description="Helical" evidence="2">
    <location>
        <begin position="259"/>
        <end position="278"/>
    </location>
</feature>
<dbReference type="RefSeq" id="WP_068264378.1">
    <property type="nucleotide sequence ID" value="NZ_LWSK01000059.1"/>
</dbReference>
<dbReference type="Proteomes" id="UP000322699">
    <property type="component" value="Unassembled WGS sequence"/>
</dbReference>
<dbReference type="InterPro" id="IPR002541">
    <property type="entry name" value="Cyt_c_assembly"/>
</dbReference>
<feature type="region of interest" description="Disordered" evidence="1">
    <location>
        <begin position="283"/>
        <end position="330"/>
    </location>
</feature>
<keyword evidence="2" id="KW-1133">Transmembrane helix</keyword>
<evidence type="ECO:0000313" key="5">
    <source>
        <dbReference type="Proteomes" id="UP000322699"/>
    </source>
</evidence>
<dbReference type="AlphaFoldDB" id="A0A5B1CI49"/>
<protein>
    <submittedName>
        <fullName evidence="4">Cytochrome C assembly protein</fullName>
    </submittedName>
</protein>
<evidence type="ECO:0000256" key="2">
    <source>
        <dbReference type="SAM" id="Phobius"/>
    </source>
</evidence>
<feature type="compositionally biased region" description="Polar residues" evidence="1">
    <location>
        <begin position="283"/>
        <end position="298"/>
    </location>
</feature>
<dbReference type="EMBL" id="VRLW01000001">
    <property type="protein sequence ID" value="KAA1260887.1"/>
    <property type="molecule type" value="Genomic_DNA"/>
</dbReference>